<dbReference type="PANTHER" id="PTHR37166">
    <property type="entry name" value="PROTEIN FLAG"/>
    <property type="match status" value="1"/>
</dbReference>
<dbReference type="PANTHER" id="PTHR37166:SF1">
    <property type="entry name" value="PROTEIN FLAG"/>
    <property type="match status" value="1"/>
</dbReference>
<dbReference type="InterPro" id="IPR005186">
    <property type="entry name" value="FlaG"/>
</dbReference>
<sequence length="119" mass="13793">MIERVSSQPVTLTSRTTEQIQSSSEAIQTDFNREKETEPQVKTERIKEKLEDIVSSLNEFLQPAHTSIKFVLHDKLNEYYVKVINDRTQEVIKEIPPKKLLDIYAAMTEFLGLVVDKKI</sequence>
<feature type="region of interest" description="Disordered" evidence="1">
    <location>
        <begin position="1"/>
        <end position="43"/>
    </location>
</feature>
<keyword evidence="3" id="KW-1185">Reference proteome</keyword>
<dbReference type="Proteomes" id="UP000027602">
    <property type="component" value="Chromosome"/>
</dbReference>
<evidence type="ECO:0000313" key="2">
    <source>
        <dbReference type="EMBL" id="AIE61350.1"/>
    </source>
</evidence>
<dbReference type="Gene3D" id="3.30.160.170">
    <property type="entry name" value="FlaG-like"/>
    <property type="match status" value="1"/>
</dbReference>
<dbReference type="KEGG" id="bmet:BMMGA3_14965"/>
<proteinExistence type="predicted"/>
<dbReference type="OrthoDB" id="9799867at2"/>
<feature type="compositionally biased region" description="Polar residues" evidence="1">
    <location>
        <begin position="1"/>
        <end position="30"/>
    </location>
</feature>
<dbReference type="NCBIfam" id="NF005834">
    <property type="entry name" value="PRK07738.1"/>
    <property type="match status" value="1"/>
</dbReference>
<dbReference type="SUPFAM" id="SSF160214">
    <property type="entry name" value="FlaG-like"/>
    <property type="match status" value="1"/>
</dbReference>
<evidence type="ECO:0000256" key="1">
    <source>
        <dbReference type="SAM" id="MobiDB-lite"/>
    </source>
</evidence>
<protein>
    <recommendedName>
        <fullName evidence="4">Flagellar protein FlaG</fullName>
    </recommendedName>
</protein>
<feature type="compositionally biased region" description="Basic and acidic residues" evidence="1">
    <location>
        <begin position="31"/>
        <end position="43"/>
    </location>
</feature>
<gene>
    <name evidence="2" type="ORF">BMMGA3_14965</name>
</gene>
<reference evidence="2 3" key="1">
    <citation type="journal article" date="2015" name="BMC Genomics">
        <title>Transcriptome analysis of thermophilic methylotrophic Bacillus methanolicus MGA3 using RNA-sequencing provides detailed insights into its previously uncharted transcriptional landscape.</title>
        <authorList>
            <person name="Irla M."/>
            <person name="Neshat A."/>
            <person name="Brautaset T."/>
            <person name="Ruckert C."/>
            <person name="Kalinowski J."/>
            <person name="Wendisch V.F."/>
        </authorList>
    </citation>
    <scope>NUCLEOTIDE SEQUENCE [LARGE SCALE GENOMIC DNA]</scope>
    <source>
        <strain evidence="3">MGA3 / ATCC 53907</strain>
    </source>
</reference>
<evidence type="ECO:0000313" key="3">
    <source>
        <dbReference type="Proteomes" id="UP000027602"/>
    </source>
</evidence>
<dbReference type="EMBL" id="CP007739">
    <property type="protein sequence ID" value="AIE61350.1"/>
    <property type="molecule type" value="Genomic_DNA"/>
</dbReference>
<dbReference type="AlphaFoldDB" id="I3EAZ3"/>
<dbReference type="STRING" id="796606.BMMGA3_14965"/>
<organism evidence="2 3">
    <name type="scientific">Bacillus methanolicus (strain MGA3 / ATCC 53907)</name>
    <dbReference type="NCBI Taxonomy" id="796606"/>
    <lineage>
        <taxon>Bacteria</taxon>
        <taxon>Bacillati</taxon>
        <taxon>Bacillota</taxon>
        <taxon>Bacilli</taxon>
        <taxon>Bacillales</taxon>
        <taxon>Bacillaceae</taxon>
        <taxon>Bacillus</taxon>
    </lineage>
</organism>
<name>I3EAZ3_BACMM</name>
<dbReference type="HOGENOM" id="CLU_120910_3_2_9"/>
<accession>I3EAZ3</accession>
<dbReference type="RefSeq" id="WP_003346437.1">
    <property type="nucleotide sequence ID" value="NZ_ADWW01000001.1"/>
</dbReference>
<dbReference type="Pfam" id="PF03646">
    <property type="entry name" value="FlaG"/>
    <property type="match status" value="1"/>
</dbReference>
<evidence type="ECO:0008006" key="4">
    <source>
        <dbReference type="Google" id="ProtNLM"/>
    </source>
</evidence>
<dbReference type="InterPro" id="IPR035924">
    <property type="entry name" value="FlaG-like_sf"/>
</dbReference>
<dbReference type="eggNOG" id="COG1334">
    <property type="taxonomic scope" value="Bacteria"/>
</dbReference>